<accession>A0A4D9E951</accession>
<evidence type="ECO:0000313" key="2">
    <source>
        <dbReference type="Proteomes" id="UP000297703"/>
    </source>
</evidence>
<reference evidence="1 2" key="1">
    <citation type="submission" date="2019-04" db="EMBL/GenBank/DDBJ databases">
        <title>Draft genome of the big-headed turtle Platysternon megacephalum.</title>
        <authorList>
            <person name="Gong S."/>
        </authorList>
    </citation>
    <scope>NUCLEOTIDE SEQUENCE [LARGE SCALE GENOMIC DNA]</scope>
    <source>
        <strain evidence="1">DO16091913</strain>
        <tissue evidence="1">Muscle</tissue>
    </source>
</reference>
<proteinExistence type="predicted"/>
<protein>
    <submittedName>
        <fullName evidence="1">Acyl-coenzyme A synthetase ACSM4, mitochondrial</fullName>
    </submittedName>
</protein>
<gene>
    <name evidence="1" type="ORF">DR999_PMT10607</name>
</gene>
<keyword evidence="2" id="KW-1185">Reference proteome</keyword>
<dbReference type="EMBL" id="QXTE01000095">
    <property type="protein sequence ID" value="TFK06706.1"/>
    <property type="molecule type" value="Genomic_DNA"/>
</dbReference>
<name>A0A4D9E951_9SAUR</name>
<evidence type="ECO:0000313" key="1">
    <source>
        <dbReference type="EMBL" id="TFK06706.1"/>
    </source>
</evidence>
<sequence length="95" mass="10449">MGQALLQLSVARDPFSLLSLMMMLVNRRPSRPPPPPPRISDVPVLCLRTASQVRRRAQLGPPLGDSPLLWHVVLFAGPPCSLPQLPRGLFQPPVK</sequence>
<organism evidence="1 2">
    <name type="scientific">Platysternon megacephalum</name>
    <name type="common">big-headed turtle</name>
    <dbReference type="NCBI Taxonomy" id="55544"/>
    <lineage>
        <taxon>Eukaryota</taxon>
        <taxon>Metazoa</taxon>
        <taxon>Chordata</taxon>
        <taxon>Craniata</taxon>
        <taxon>Vertebrata</taxon>
        <taxon>Euteleostomi</taxon>
        <taxon>Archelosauria</taxon>
        <taxon>Testudinata</taxon>
        <taxon>Testudines</taxon>
        <taxon>Cryptodira</taxon>
        <taxon>Durocryptodira</taxon>
        <taxon>Testudinoidea</taxon>
        <taxon>Platysternidae</taxon>
        <taxon>Platysternon</taxon>
    </lineage>
</organism>
<dbReference type="Proteomes" id="UP000297703">
    <property type="component" value="Unassembled WGS sequence"/>
</dbReference>
<dbReference type="AlphaFoldDB" id="A0A4D9E951"/>
<reference evidence="1 2" key="2">
    <citation type="submission" date="2019-04" db="EMBL/GenBank/DDBJ databases">
        <title>The genome sequence of big-headed turtle.</title>
        <authorList>
            <person name="Gong S."/>
        </authorList>
    </citation>
    <scope>NUCLEOTIDE SEQUENCE [LARGE SCALE GENOMIC DNA]</scope>
    <source>
        <strain evidence="1">DO16091913</strain>
        <tissue evidence="1">Muscle</tissue>
    </source>
</reference>
<comment type="caution">
    <text evidence="1">The sequence shown here is derived from an EMBL/GenBank/DDBJ whole genome shotgun (WGS) entry which is preliminary data.</text>
</comment>